<keyword evidence="2" id="KW-1185">Reference proteome</keyword>
<dbReference type="EMBL" id="FOBB01000004">
    <property type="protein sequence ID" value="SEM37663.1"/>
    <property type="molecule type" value="Genomic_DNA"/>
</dbReference>
<proteinExistence type="predicted"/>
<name>A0A1H7XVJ6_9BACT</name>
<reference evidence="1 2" key="1">
    <citation type="submission" date="2016-10" db="EMBL/GenBank/DDBJ databases">
        <authorList>
            <person name="de Groot N.N."/>
        </authorList>
    </citation>
    <scope>NUCLEOTIDE SEQUENCE [LARGE SCALE GENOMIC DNA]</scope>
    <source>
        <strain evidence="1 2">DSM 21039</strain>
    </source>
</reference>
<dbReference type="Proteomes" id="UP000198984">
    <property type="component" value="Unassembled WGS sequence"/>
</dbReference>
<evidence type="ECO:0000313" key="2">
    <source>
        <dbReference type="Proteomes" id="UP000198984"/>
    </source>
</evidence>
<evidence type="ECO:0000313" key="1">
    <source>
        <dbReference type="EMBL" id="SEM37663.1"/>
    </source>
</evidence>
<dbReference type="AlphaFoldDB" id="A0A1H7XVJ6"/>
<organism evidence="1 2">
    <name type="scientific">Chitinophaga rupis</name>
    <dbReference type="NCBI Taxonomy" id="573321"/>
    <lineage>
        <taxon>Bacteria</taxon>
        <taxon>Pseudomonadati</taxon>
        <taxon>Bacteroidota</taxon>
        <taxon>Chitinophagia</taxon>
        <taxon>Chitinophagales</taxon>
        <taxon>Chitinophagaceae</taxon>
        <taxon>Chitinophaga</taxon>
    </lineage>
</organism>
<accession>A0A1H7XVJ6</accession>
<protein>
    <submittedName>
        <fullName evidence="1">Uncharacterized protein</fullName>
    </submittedName>
</protein>
<sequence length="55" mass="6172">MQVCNEIAQMIQHSIPPNHQSICTFADLHIPHYFNFPNPSAILFTPSASFSMLLA</sequence>
<gene>
    <name evidence="1" type="ORF">SAMN04488505_104208</name>
</gene>